<name>A0A0A3IGR3_9BACI</name>
<dbReference type="Proteomes" id="UP000030437">
    <property type="component" value="Unassembled WGS sequence"/>
</dbReference>
<reference evidence="2 3" key="1">
    <citation type="submission" date="2014-02" db="EMBL/GenBank/DDBJ databases">
        <title>Draft genome sequence of Lysinibacillus odysseyi NBRC 100172.</title>
        <authorList>
            <person name="Zhang F."/>
            <person name="Wang G."/>
            <person name="Zhang L."/>
        </authorList>
    </citation>
    <scope>NUCLEOTIDE SEQUENCE [LARGE SCALE GENOMIC DNA]</scope>
    <source>
        <strain evidence="2 3">NBRC 100172</strain>
    </source>
</reference>
<evidence type="ECO:0000256" key="1">
    <source>
        <dbReference type="SAM" id="MobiDB-lite"/>
    </source>
</evidence>
<organism evidence="2 3">
    <name type="scientific">Lysinibacillus odysseyi 34hs-1 = NBRC 100172</name>
    <dbReference type="NCBI Taxonomy" id="1220589"/>
    <lineage>
        <taxon>Bacteria</taxon>
        <taxon>Bacillati</taxon>
        <taxon>Bacillota</taxon>
        <taxon>Bacilli</taxon>
        <taxon>Bacillales</taxon>
        <taxon>Bacillaceae</taxon>
        <taxon>Lysinibacillus</taxon>
    </lineage>
</organism>
<dbReference type="STRING" id="1220589.CD32_17600"/>
<protein>
    <submittedName>
        <fullName evidence="2">Uncharacterized protein</fullName>
    </submittedName>
</protein>
<evidence type="ECO:0000313" key="2">
    <source>
        <dbReference type="EMBL" id="KGR82670.1"/>
    </source>
</evidence>
<accession>A0A0A3IGR3</accession>
<dbReference type="AlphaFoldDB" id="A0A0A3IGR3"/>
<proteinExistence type="predicted"/>
<evidence type="ECO:0000313" key="3">
    <source>
        <dbReference type="Proteomes" id="UP000030437"/>
    </source>
</evidence>
<dbReference type="EMBL" id="JPVP01000059">
    <property type="protein sequence ID" value="KGR82670.1"/>
    <property type="molecule type" value="Genomic_DNA"/>
</dbReference>
<dbReference type="RefSeq" id="WP_036157055.1">
    <property type="nucleotide sequence ID" value="NZ_AVCX01000002.1"/>
</dbReference>
<feature type="region of interest" description="Disordered" evidence="1">
    <location>
        <begin position="54"/>
        <end position="74"/>
    </location>
</feature>
<comment type="caution">
    <text evidence="2">The sequence shown here is derived from an EMBL/GenBank/DDBJ whole genome shotgun (WGS) entry which is preliminary data.</text>
</comment>
<gene>
    <name evidence="2" type="ORF">CD32_17600</name>
</gene>
<sequence length="74" mass="8249">MKTGFDKKKYIERHHCKPSTKPEKECCGNVGNSAVIENSGNSKNHISFHSLAKSRAESSVKADAAQDQDQRIQF</sequence>
<keyword evidence="3" id="KW-1185">Reference proteome</keyword>